<protein>
    <recommendedName>
        <fullName evidence="3">DUF533 domain-containing protein</fullName>
    </recommendedName>
</protein>
<evidence type="ECO:0008006" key="3">
    <source>
        <dbReference type="Google" id="ProtNLM"/>
    </source>
</evidence>
<evidence type="ECO:0000313" key="1">
    <source>
        <dbReference type="EMBL" id="PWS35437.1"/>
    </source>
</evidence>
<evidence type="ECO:0000313" key="2">
    <source>
        <dbReference type="Proteomes" id="UP000245765"/>
    </source>
</evidence>
<dbReference type="Pfam" id="PF04391">
    <property type="entry name" value="DUF533"/>
    <property type="match status" value="1"/>
</dbReference>
<accession>A0A317FBQ5</accession>
<dbReference type="InterPro" id="IPR007486">
    <property type="entry name" value="YebE"/>
</dbReference>
<gene>
    <name evidence="1" type="ORF">DFH01_17635</name>
</gene>
<name>A0A317FBQ5_9PROT</name>
<reference evidence="2" key="1">
    <citation type="submission" date="2018-05" db="EMBL/GenBank/DDBJ databases">
        <authorList>
            <person name="Du Z."/>
            <person name="Wang X."/>
        </authorList>
    </citation>
    <scope>NUCLEOTIDE SEQUENCE [LARGE SCALE GENOMIC DNA]</scope>
    <source>
        <strain evidence="2">CQN31</strain>
    </source>
</reference>
<dbReference type="EMBL" id="QGNA01000004">
    <property type="protein sequence ID" value="PWS35437.1"/>
    <property type="molecule type" value="Genomic_DNA"/>
</dbReference>
<comment type="caution">
    <text evidence="1">The sequence shown here is derived from an EMBL/GenBank/DDBJ whole genome shotgun (WGS) entry which is preliminary data.</text>
</comment>
<sequence length="154" mass="16307">MNRSPPPPADQTLRLALAQKLLHAWSQNRLQVRVPLSLNLARMPAAQRVPVARLMAAALAACGATAEADAARLDQALERIGGAAERAPARRALHDPPDLIALLGALEAAGLSAHGYAAAALVLERRVPAQRLFLNWLAARFALPATLTAGLARR</sequence>
<proteinExistence type="predicted"/>
<keyword evidence="2" id="KW-1185">Reference proteome</keyword>
<organism evidence="1 2">
    <name type="scientific">Falsiroseomonas bella</name>
    <dbReference type="NCBI Taxonomy" id="2184016"/>
    <lineage>
        <taxon>Bacteria</taxon>
        <taxon>Pseudomonadati</taxon>
        <taxon>Pseudomonadota</taxon>
        <taxon>Alphaproteobacteria</taxon>
        <taxon>Acetobacterales</taxon>
        <taxon>Roseomonadaceae</taxon>
        <taxon>Falsiroseomonas</taxon>
    </lineage>
</organism>
<dbReference type="OrthoDB" id="7284252at2"/>
<dbReference type="RefSeq" id="WP_109871804.1">
    <property type="nucleotide sequence ID" value="NZ_QGNA01000004.1"/>
</dbReference>
<dbReference type="AlphaFoldDB" id="A0A317FBQ5"/>
<dbReference type="Proteomes" id="UP000245765">
    <property type="component" value="Unassembled WGS sequence"/>
</dbReference>